<dbReference type="Proteomes" id="UP001243989">
    <property type="component" value="Unassembled WGS sequence"/>
</dbReference>
<protein>
    <submittedName>
        <fullName evidence="1">Uncharacterized protein</fullName>
    </submittedName>
</protein>
<dbReference type="RefSeq" id="XP_060444423.1">
    <property type="nucleotide sequence ID" value="XM_060589917.1"/>
</dbReference>
<keyword evidence="2" id="KW-1185">Reference proteome</keyword>
<name>A0AAJ0EG91_9PEZI</name>
<dbReference type="AlphaFoldDB" id="A0AAJ0EG91"/>
<dbReference type="GeneID" id="85474779"/>
<dbReference type="Pfam" id="PF26639">
    <property type="entry name" value="Het-6_barrel"/>
    <property type="match status" value="1"/>
</dbReference>
<accession>A0AAJ0EG91</accession>
<comment type="caution">
    <text evidence="1">The sequence shown here is derived from an EMBL/GenBank/DDBJ whole genome shotgun (WGS) entry which is preliminary data.</text>
</comment>
<reference evidence="1" key="1">
    <citation type="submission" date="2021-06" db="EMBL/GenBank/DDBJ databases">
        <title>Comparative genomics, transcriptomics and evolutionary studies reveal genomic signatures of adaptation to plant cell wall in hemibiotrophic fungi.</title>
        <authorList>
            <consortium name="DOE Joint Genome Institute"/>
            <person name="Baroncelli R."/>
            <person name="Diaz J.F."/>
            <person name="Benocci T."/>
            <person name="Peng M."/>
            <person name="Battaglia E."/>
            <person name="Haridas S."/>
            <person name="Andreopoulos W."/>
            <person name="Labutti K."/>
            <person name="Pangilinan J."/>
            <person name="Floch G.L."/>
            <person name="Makela M.R."/>
            <person name="Henrissat B."/>
            <person name="Grigoriev I.V."/>
            <person name="Crouch J.A."/>
            <person name="De Vries R.P."/>
            <person name="Sukno S.A."/>
            <person name="Thon M.R."/>
        </authorList>
    </citation>
    <scope>NUCLEOTIDE SEQUENCE</scope>
    <source>
        <strain evidence="1">CBS 102054</strain>
    </source>
</reference>
<gene>
    <name evidence="1" type="ORF">BDP81DRAFT_42149</name>
</gene>
<evidence type="ECO:0000313" key="2">
    <source>
        <dbReference type="Proteomes" id="UP001243989"/>
    </source>
</evidence>
<sequence>MQIDVVAEVWEAFDAMSVPRTKSYPTYKLKTPSEKYAIGGQTVLEASHELAGIEPRSGYGDEVEIYRQEDWHRNQGMMSRFNRRRLIRTENGLVGLAPAEAIEGDKVWLVHGANMFYIFRPVADDGSHVLIGEVYLQGLMNGEAREFSGGTGKQTVIALV</sequence>
<dbReference type="EMBL" id="JAHMHQ010000012">
    <property type="protein sequence ID" value="KAK1635816.1"/>
    <property type="molecule type" value="Genomic_DNA"/>
</dbReference>
<evidence type="ECO:0000313" key="1">
    <source>
        <dbReference type="EMBL" id="KAK1635816.1"/>
    </source>
</evidence>
<proteinExistence type="predicted"/>
<organism evidence="1 2">
    <name type="scientific">Colletotrichum phormii</name>
    <dbReference type="NCBI Taxonomy" id="359342"/>
    <lineage>
        <taxon>Eukaryota</taxon>
        <taxon>Fungi</taxon>
        <taxon>Dikarya</taxon>
        <taxon>Ascomycota</taxon>
        <taxon>Pezizomycotina</taxon>
        <taxon>Sordariomycetes</taxon>
        <taxon>Hypocreomycetidae</taxon>
        <taxon>Glomerellales</taxon>
        <taxon>Glomerellaceae</taxon>
        <taxon>Colletotrichum</taxon>
        <taxon>Colletotrichum acutatum species complex</taxon>
    </lineage>
</organism>